<protein>
    <submittedName>
        <fullName evidence="2">Uncharacterized protein</fullName>
    </submittedName>
</protein>
<dbReference type="Proteomes" id="UP000054538">
    <property type="component" value="Unassembled WGS sequence"/>
</dbReference>
<dbReference type="InParanoid" id="A0A0D0DEH6"/>
<evidence type="ECO:0000256" key="1">
    <source>
        <dbReference type="SAM" id="MobiDB-lite"/>
    </source>
</evidence>
<name>A0A0D0DEH6_9AGAM</name>
<proteinExistence type="predicted"/>
<sequence>MNHHISSIEATNQTILSNQQLLTNCVNATEEAVNHIEDALLALSKKSQSKAASTKNISNQHPKLKNIIHPLFFDLCGISKSVEQAERMEQLALLPPLPNNEAYKEIDGKQLWRPHWNENVMSKVNDLYISEIVDWVWTNETSLCNSEKGKPEMEDDDYDLKVIRMMAKSYFRNIADQLKKFTNPEKLIIVATCRCEAIGVFEEKYNVEGAVALVDTDFGSDYFSYNEDNLSDDSKARCQKQSISKGSCMTIGLYWHTLDYVVFLHTLDSLHKHNVSVAPPPETGPQAGPNTQAGDDAQAPPSKCCRMTEKETHKNVFDSHPSKMSDRFPDLHNTKAAVPFKPMVNPAWLRANSSSKMSCRQDPLAAGFLFMRKQRQLTSEDVEYLEELASWLAEEFDEEE</sequence>
<evidence type="ECO:0000313" key="2">
    <source>
        <dbReference type="EMBL" id="KIK79309.1"/>
    </source>
</evidence>
<feature type="region of interest" description="Disordered" evidence="1">
    <location>
        <begin position="275"/>
        <end position="301"/>
    </location>
</feature>
<dbReference type="AlphaFoldDB" id="A0A0D0DEH6"/>
<gene>
    <name evidence="2" type="ORF">PAXRUDRAFT_36472</name>
</gene>
<reference evidence="2 3" key="1">
    <citation type="submission" date="2014-04" db="EMBL/GenBank/DDBJ databases">
        <authorList>
            <consortium name="DOE Joint Genome Institute"/>
            <person name="Kuo A."/>
            <person name="Kohler A."/>
            <person name="Jargeat P."/>
            <person name="Nagy L.G."/>
            <person name="Floudas D."/>
            <person name="Copeland A."/>
            <person name="Barry K.W."/>
            <person name="Cichocki N."/>
            <person name="Veneault-Fourrey C."/>
            <person name="LaButti K."/>
            <person name="Lindquist E.A."/>
            <person name="Lipzen A."/>
            <person name="Lundell T."/>
            <person name="Morin E."/>
            <person name="Murat C."/>
            <person name="Sun H."/>
            <person name="Tunlid A."/>
            <person name="Henrissat B."/>
            <person name="Grigoriev I.V."/>
            <person name="Hibbett D.S."/>
            <person name="Martin F."/>
            <person name="Nordberg H.P."/>
            <person name="Cantor M.N."/>
            <person name="Hua S.X."/>
        </authorList>
    </citation>
    <scope>NUCLEOTIDE SEQUENCE [LARGE SCALE GENOMIC DNA]</scope>
    <source>
        <strain evidence="2 3">Ve08.2h10</strain>
    </source>
</reference>
<organism evidence="2 3">
    <name type="scientific">Paxillus rubicundulus Ve08.2h10</name>
    <dbReference type="NCBI Taxonomy" id="930991"/>
    <lineage>
        <taxon>Eukaryota</taxon>
        <taxon>Fungi</taxon>
        <taxon>Dikarya</taxon>
        <taxon>Basidiomycota</taxon>
        <taxon>Agaricomycotina</taxon>
        <taxon>Agaricomycetes</taxon>
        <taxon>Agaricomycetidae</taxon>
        <taxon>Boletales</taxon>
        <taxon>Paxilineae</taxon>
        <taxon>Paxillaceae</taxon>
        <taxon>Paxillus</taxon>
    </lineage>
</organism>
<keyword evidence="3" id="KW-1185">Reference proteome</keyword>
<dbReference type="OrthoDB" id="2639558at2759"/>
<dbReference type="EMBL" id="KN826315">
    <property type="protein sequence ID" value="KIK79309.1"/>
    <property type="molecule type" value="Genomic_DNA"/>
</dbReference>
<dbReference type="HOGENOM" id="CLU_035526_0_0_1"/>
<accession>A0A0D0DEH6</accession>
<evidence type="ECO:0000313" key="3">
    <source>
        <dbReference type="Proteomes" id="UP000054538"/>
    </source>
</evidence>
<reference evidence="3" key="2">
    <citation type="submission" date="2015-01" db="EMBL/GenBank/DDBJ databases">
        <title>Evolutionary Origins and Diversification of the Mycorrhizal Mutualists.</title>
        <authorList>
            <consortium name="DOE Joint Genome Institute"/>
            <consortium name="Mycorrhizal Genomics Consortium"/>
            <person name="Kohler A."/>
            <person name="Kuo A."/>
            <person name="Nagy L.G."/>
            <person name="Floudas D."/>
            <person name="Copeland A."/>
            <person name="Barry K.W."/>
            <person name="Cichocki N."/>
            <person name="Veneault-Fourrey C."/>
            <person name="LaButti K."/>
            <person name="Lindquist E.A."/>
            <person name="Lipzen A."/>
            <person name="Lundell T."/>
            <person name="Morin E."/>
            <person name="Murat C."/>
            <person name="Riley R."/>
            <person name="Ohm R."/>
            <person name="Sun H."/>
            <person name="Tunlid A."/>
            <person name="Henrissat B."/>
            <person name="Grigoriev I.V."/>
            <person name="Hibbett D.S."/>
            <person name="Martin F."/>
        </authorList>
    </citation>
    <scope>NUCLEOTIDE SEQUENCE [LARGE SCALE GENOMIC DNA]</scope>
    <source>
        <strain evidence="3">Ve08.2h10</strain>
    </source>
</reference>